<feature type="region of interest" description="Disordered" evidence="7">
    <location>
        <begin position="243"/>
        <end position="276"/>
    </location>
</feature>
<dbReference type="PROSITE" id="PS00041">
    <property type="entry name" value="HTH_ARAC_FAMILY_1"/>
    <property type="match status" value="1"/>
</dbReference>
<evidence type="ECO:0000256" key="2">
    <source>
        <dbReference type="ARBA" id="ARBA00023015"/>
    </source>
</evidence>
<dbReference type="InterPro" id="IPR011051">
    <property type="entry name" value="RmlC_Cupin_sf"/>
</dbReference>
<sequence>MNRHLAAGPTLLRLADREGVDWHDHADHQLVYPGTGVLRVFTRRGSWVVPPLRAVWLPAGVAHAHRAHGRTDMHTLAFRPDDDPFGVPDPTIVAVTGLLREIVRALTDPELSPADSADLTAVLRRGLRPVTEPRLHLPRPVDDRLVAVTTALVRQPADTRTLHELARTAGASERTLSRLFRAETGMTFPQWRAQLRLHHSLTLLAMGEPVTAVAIACGYSNPSSFTAAFRDAFGVTPARYARGTRADGTAPDGTAADGAALDGAVGDGAVPARAEP</sequence>
<dbReference type="InterPro" id="IPR009057">
    <property type="entry name" value="Homeodomain-like_sf"/>
</dbReference>
<dbReference type="EMBL" id="FAOZ01000003">
    <property type="protein sequence ID" value="CUU54534.1"/>
    <property type="molecule type" value="Genomic_DNA"/>
</dbReference>
<dbReference type="PRINTS" id="PR00032">
    <property type="entry name" value="HTHARAC"/>
</dbReference>
<dbReference type="GO" id="GO:0043565">
    <property type="term" value="F:sequence-specific DNA binding"/>
    <property type="evidence" value="ECO:0007669"/>
    <property type="project" value="InterPro"/>
</dbReference>
<dbReference type="PROSITE" id="PS01124">
    <property type="entry name" value="HTH_ARAC_FAMILY_2"/>
    <property type="match status" value="1"/>
</dbReference>
<evidence type="ECO:0000313" key="10">
    <source>
        <dbReference type="Proteomes" id="UP000198802"/>
    </source>
</evidence>
<dbReference type="AlphaFoldDB" id="A0A0S4QJ13"/>
<protein>
    <recommendedName>
        <fullName evidence="5">HTH-type transcriptional regulator RipA</fullName>
    </recommendedName>
    <alternativeName>
        <fullName evidence="6">Repressor of iron proteins A</fullName>
    </alternativeName>
</protein>
<evidence type="ECO:0000256" key="1">
    <source>
        <dbReference type="ARBA" id="ARBA00022491"/>
    </source>
</evidence>
<dbReference type="InterPro" id="IPR014710">
    <property type="entry name" value="RmlC-like_jellyroll"/>
</dbReference>
<keyword evidence="1" id="KW-0678">Repressor</keyword>
<dbReference type="SMART" id="SM00342">
    <property type="entry name" value="HTH_ARAC"/>
    <property type="match status" value="1"/>
</dbReference>
<evidence type="ECO:0000256" key="3">
    <source>
        <dbReference type="ARBA" id="ARBA00023125"/>
    </source>
</evidence>
<evidence type="ECO:0000259" key="8">
    <source>
        <dbReference type="PROSITE" id="PS01124"/>
    </source>
</evidence>
<reference evidence="10" key="1">
    <citation type="submission" date="2015-11" db="EMBL/GenBank/DDBJ databases">
        <authorList>
            <person name="Varghese N."/>
        </authorList>
    </citation>
    <scope>NUCLEOTIDE SEQUENCE [LARGE SCALE GENOMIC DNA]</scope>
    <source>
        <strain evidence="10">DSM 45899</strain>
    </source>
</reference>
<dbReference type="Proteomes" id="UP000198802">
    <property type="component" value="Unassembled WGS sequence"/>
</dbReference>
<gene>
    <name evidence="9" type="ORF">Ga0074812_10324</name>
</gene>
<accession>A0A0S4QJ13</accession>
<dbReference type="CDD" id="cd06124">
    <property type="entry name" value="cupin_NimR-like_N"/>
    <property type="match status" value="1"/>
</dbReference>
<evidence type="ECO:0000256" key="6">
    <source>
        <dbReference type="ARBA" id="ARBA00079449"/>
    </source>
</evidence>
<dbReference type="InterPro" id="IPR020449">
    <property type="entry name" value="Tscrpt_reg_AraC-type_HTH"/>
</dbReference>
<dbReference type="Pfam" id="PF12833">
    <property type="entry name" value="HTH_18"/>
    <property type="match status" value="1"/>
</dbReference>
<dbReference type="InterPro" id="IPR018060">
    <property type="entry name" value="HTH_AraC"/>
</dbReference>
<keyword evidence="10" id="KW-1185">Reference proteome</keyword>
<organism evidence="9 10">
    <name type="scientific">Parafrankia irregularis</name>
    <dbReference type="NCBI Taxonomy" id="795642"/>
    <lineage>
        <taxon>Bacteria</taxon>
        <taxon>Bacillati</taxon>
        <taxon>Actinomycetota</taxon>
        <taxon>Actinomycetes</taxon>
        <taxon>Frankiales</taxon>
        <taxon>Frankiaceae</taxon>
        <taxon>Parafrankia</taxon>
    </lineage>
</organism>
<feature type="compositionally biased region" description="Low complexity" evidence="7">
    <location>
        <begin position="246"/>
        <end position="276"/>
    </location>
</feature>
<dbReference type="GO" id="GO:0003700">
    <property type="term" value="F:DNA-binding transcription factor activity"/>
    <property type="evidence" value="ECO:0007669"/>
    <property type="project" value="InterPro"/>
</dbReference>
<evidence type="ECO:0000256" key="4">
    <source>
        <dbReference type="ARBA" id="ARBA00023163"/>
    </source>
</evidence>
<proteinExistence type="predicted"/>
<evidence type="ECO:0000313" key="9">
    <source>
        <dbReference type="EMBL" id="CUU54534.1"/>
    </source>
</evidence>
<dbReference type="PANTHER" id="PTHR11019">
    <property type="entry name" value="HTH-TYPE TRANSCRIPTIONAL REGULATOR NIMR"/>
    <property type="match status" value="1"/>
</dbReference>
<keyword evidence="4" id="KW-0804">Transcription</keyword>
<dbReference type="InterPro" id="IPR018062">
    <property type="entry name" value="HTH_AraC-typ_CS"/>
</dbReference>
<keyword evidence="2" id="KW-0805">Transcription regulation</keyword>
<dbReference type="PANTHER" id="PTHR11019:SF199">
    <property type="entry name" value="HTH-TYPE TRANSCRIPTIONAL REGULATOR NIMR"/>
    <property type="match status" value="1"/>
</dbReference>
<dbReference type="FunFam" id="1.10.10.60:FF:000132">
    <property type="entry name" value="AraC family transcriptional regulator"/>
    <property type="match status" value="1"/>
</dbReference>
<dbReference type="RefSeq" id="WP_091272172.1">
    <property type="nucleotide sequence ID" value="NZ_FAOZ01000003.1"/>
</dbReference>
<dbReference type="SUPFAM" id="SSF51182">
    <property type="entry name" value="RmlC-like cupins"/>
    <property type="match status" value="1"/>
</dbReference>
<evidence type="ECO:0000256" key="5">
    <source>
        <dbReference type="ARBA" id="ARBA00074140"/>
    </source>
</evidence>
<keyword evidence="3 9" id="KW-0238">DNA-binding</keyword>
<evidence type="ECO:0000256" key="7">
    <source>
        <dbReference type="SAM" id="MobiDB-lite"/>
    </source>
</evidence>
<dbReference type="Gene3D" id="2.60.120.10">
    <property type="entry name" value="Jelly Rolls"/>
    <property type="match status" value="1"/>
</dbReference>
<dbReference type="SUPFAM" id="SSF46689">
    <property type="entry name" value="Homeodomain-like"/>
    <property type="match status" value="1"/>
</dbReference>
<feature type="domain" description="HTH araC/xylS-type" evidence="8">
    <location>
        <begin position="143"/>
        <end position="243"/>
    </location>
</feature>
<name>A0A0S4QJ13_9ACTN</name>
<dbReference type="Gene3D" id="1.10.10.60">
    <property type="entry name" value="Homeodomain-like"/>
    <property type="match status" value="2"/>
</dbReference>